<sequence length="309" mass="34648">MNNSKSDSNIQPEFINLRFLPGQRIIVLIVALCLFSIFGSVIIGLIMRNGVSAQSLRISTILQDCIIFILPAIVSALLISQYPARFLGIERRFTLMQIILAIAAMLMSIPAMNALVVLNENMTLPSIFSELERWMREAEEQAQSSVSILLGNQGIGSLIVNILIVGVLAGFSEELFFRGALQRILFSCKINPHGAIWITAIVFSAFHLQFFGFFPRLILGAYFGYLFYWSKSLWLPIILHVFNNSLVVFTLWYKNLTGIPESETINHLGGDSPMQVITSIILTAFLLKCLFRYSMVSKDDAKNNIVNND</sequence>
<keyword evidence="3" id="KW-0645">Protease</keyword>
<feature type="domain" description="CAAX prenyl protease 2/Lysostaphin resistance protein A-like" evidence="2">
    <location>
        <begin position="157"/>
        <end position="245"/>
    </location>
</feature>
<keyword evidence="4" id="KW-1185">Reference proteome</keyword>
<feature type="transmembrane region" description="Helical" evidence="1">
    <location>
        <begin position="98"/>
        <end position="118"/>
    </location>
</feature>
<dbReference type="EMBL" id="CP039396">
    <property type="protein sequence ID" value="QCD43170.1"/>
    <property type="molecule type" value="Genomic_DNA"/>
</dbReference>
<evidence type="ECO:0000313" key="3">
    <source>
        <dbReference type="EMBL" id="QCD43170.1"/>
    </source>
</evidence>
<accession>A0A4P7W6I0</accession>
<evidence type="ECO:0000256" key="1">
    <source>
        <dbReference type="SAM" id="Phobius"/>
    </source>
</evidence>
<evidence type="ECO:0000259" key="2">
    <source>
        <dbReference type="Pfam" id="PF02517"/>
    </source>
</evidence>
<feature type="transmembrane region" description="Helical" evidence="1">
    <location>
        <begin position="210"/>
        <end position="228"/>
    </location>
</feature>
<organism evidence="3 4">
    <name type="scientific">Duncaniella dubosii</name>
    <dbReference type="NCBI Taxonomy" id="2518971"/>
    <lineage>
        <taxon>Bacteria</taxon>
        <taxon>Pseudomonadati</taxon>
        <taxon>Bacteroidota</taxon>
        <taxon>Bacteroidia</taxon>
        <taxon>Bacteroidales</taxon>
        <taxon>Muribaculaceae</taxon>
        <taxon>Duncaniella</taxon>
    </lineage>
</organism>
<keyword evidence="1" id="KW-1133">Transmembrane helix</keyword>
<gene>
    <name evidence="3" type="ORF">E7747_13315</name>
</gene>
<dbReference type="AlphaFoldDB" id="A0A4P7W6I0"/>
<dbReference type="InterPro" id="IPR003675">
    <property type="entry name" value="Rce1/LyrA-like_dom"/>
</dbReference>
<feature type="transmembrane region" description="Helical" evidence="1">
    <location>
        <begin position="273"/>
        <end position="291"/>
    </location>
</feature>
<keyword evidence="3" id="KW-0378">Hydrolase</keyword>
<proteinExistence type="predicted"/>
<name>A0A4P7W6I0_9BACT</name>
<dbReference type="RefSeq" id="WP_136416481.1">
    <property type="nucleotide sequence ID" value="NZ_CP039396.1"/>
</dbReference>
<feature type="transmembrane region" description="Helical" evidence="1">
    <location>
        <begin position="58"/>
        <end position="78"/>
    </location>
</feature>
<dbReference type="KEGG" id="ddb:E7747_13315"/>
<keyword evidence="1" id="KW-0472">Membrane</keyword>
<feature type="transmembrane region" description="Helical" evidence="1">
    <location>
        <begin position="154"/>
        <end position="172"/>
    </location>
</feature>
<dbReference type="PANTHER" id="PTHR36435:SF1">
    <property type="entry name" value="CAAX AMINO TERMINAL PROTEASE FAMILY PROTEIN"/>
    <property type="match status" value="1"/>
</dbReference>
<dbReference type="GO" id="GO:0080120">
    <property type="term" value="P:CAAX-box protein maturation"/>
    <property type="evidence" value="ECO:0007669"/>
    <property type="project" value="UniProtKB-ARBA"/>
</dbReference>
<dbReference type="InterPro" id="IPR052710">
    <property type="entry name" value="CAAX_protease"/>
</dbReference>
<keyword evidence="1" id="KW-0812">Transmembrane</keyword>
<reference evidence="4" key="1">
    <citation type="submission" date="2019-02" db="EMBL/GenBank/DDBJ databases">
        <title>Isolation and identification of novel species under the genus Muribaculum.</title>
        <authorList>
            <person name="Miyake S."/>
            <person name="Ding Y."/>
            <person name="Low A."/>
            <person name="Soh M."/>
            <person name="Seedorf H."/>
        </authorList>
    </citation>
    <scope>NUCLEOTIDE SEQUENCE [LARGE SCALE GENOMIC DNA]</scope>
    <source>
        <strain evidence="4">H5</strain>
    </source>
</reference>
<dbReference type="PANTHER" id="PTHR36435">
    <property type="entry name" value="SLR1288 PROTEIN"/>
    <property type="match status" value="1"/>
</dbReference>
<feature type="transmembrane region" description="Helical" evidence="1">
    <location>
        <begin position="233"/>
        <end position="253"/>
    </location>
</feature>
<dbReference type="GO" id="GO:0008237">
    <property type="term" value="F:metallopeptidase activity"/>
    <property type="evidence" value="ECO:0007669"/>
    <property type="project" value="UniProtKB-KW"/>
</dbReference>
<keyword evidence="3" id="KW-0482">Metalloprotease</keyword>
<dbReference type="Proteomes" id="UP000297149">
    <property type="component" value="Chromosome"/>
</dbReference>
<dbReference type="GO" id="GO:0006508">
    <property type="term" value="P:proteolysis"/>
    <property type="evidence" value="ECO:0007669"/>
    <property type="project" value="UniProtKB-KW"/>
</dbReference>
<dbReference type="GO" id="GO:0004175">
    <property type="term" value="F:endopeptidase activity"/>
    <property type="evidence" value="ECO:0007669"/>
    <property type="project" value="UniProtKB-ARBA"/>
</dbReference>
<dbReference type="Pfam" id="PF02517">
    <property type="entry name" value="Rce1-like"/>
    <property type="match status" value="1"/>
</dbReference>
<feature type="transmembrane region" description="Helical" evidence="1">
    <location>
        <begin position="184"/>
        <end position="204"/>
    </location>
</feature>
<evidence type="ECO:0000313" key="4">
    <source>
        <dbReference type="Proteomes" id="UP000297149"/>
    </source>
</evidence>
<protein>
    <submittedName>
        <fullName evidence="3">CPBP family intramembrane metalloprotease</fullName>
    </submittedName>
</protein>
<feature type="transmembrane region" description="Helical" evidence="1">
    <location>
        <begin position="25"/>
        <end position="46"/>
    </location>
</feature>